<dbReference type="AlphaFoldDB" id="A0A9D1IVJ5"/>
<protein>
    <recommendedName>
        <fullName evidence="3">Peptidase M1 membrane alanine aminopeptidase domain-containing protein</fullName>
    </recommendedName>
</protein>
<name>A0A9D1IVJ5_9CLOT</name>
<dbReference type="Gene3D" id="1.10.390.10">
    <property type="entry name" value="Neutral Protease Domain 2"/>
    <property type="match status" value="1"/>
</dbReference>
<proteinExistence type="predicted"/>
<dbReference type="InterPro" id="IPR027268">
    <property type="entry name" value="Peptidase_M4/M1_CTD_sf"/>
</dbReference>
<evidence type="ECO:0008006" key="3">
    <source>
        <dbReference type="Google" id="ProtNLM"/>
    </source>
</evidence>
<gene>
    <name evidence="1" type="ORF">IAB67_01335</name>
</gene>
<reference evidence="1" key="1">
    <citation type="submission" date="2020-10" db="EMBL/GenBank/DDBJ databases">
        <authorList>
            <person name="Gilroy R."/>
        </authorList>
    </citation>
    <scope>NUCLEOTIDE SEQUENCE</scope>
    <source>
        <strain evidence="1">CHK191-8634</strain>
    </source>
</reference>
<accession>A0A9D1IVJ5</accession>
<dbReference type="EMBL" id="DVMR01000014">
    <property type="protein sequence ID" value="HIU42922.1"/>
    <property type="molecule type" value="Genomic_DNA"/>
</dbReference>
<organism evidence="1 2">
    <name type="scientific">Candidatus Ventrousia excrementavium</name>
    <dbReference type="NCBI Taxonomy" id="2840961"/>
    <lineage>
        <taxon>Bacteria</taxon>
        <taxon>Bacillati</taxon>
        <taxon>Bacillota</taxon>
        <taxon>Clostridia</taxon>
        <taxon>Eubacteriales</taxon>
        <taxon>Clostridiaceae</taxon>
        <taxon>Clostridiaceae incertae sedis</taxon>
        <taxon>Candidatus Ventrousia</taxon>
    </lineage>
</organism>
<sequence length="392" mass="44071">MGENALTVALTLQPESLSACAHLSCPENSARQLSFILNSDLTVHALRADVPVQWQCTDGEKPVFRSPAQRVTVTGEGPITELWVEYEGSVQFDPVQIKNWANIVTPDFVSLSYYSVWYPQELPFDIAQDRVLLADDAQDWFVVKGRWDPARSVWEYGGEGYDPFNIVAYRKERLQVVSDEAMNIYFMDPAVRPQAEAARDVYRRITEYYNGRLFPQRRLDVLDIPCAWPAIREGGGYRRRDLMWSVSPGEPGPDLTHFLAHETAHIWCTGAPAETWEDWLNETTAEWSALCFALDSGDRTLFDYTLGRHLPCAASLPPIRTRDGSRPEGVHSKGTALFYRVFEQCGAGVMEKLVRTFAALPDADKNTASYLAALRREGLTSAADLIEPGLDI</sequence>
<comment type="caution">
    <text evidence="1">The sequence shown here is derived from an EMBL/GenBank/DDBJ whole genome shotgun (WGS) entry which is preliminary data.</text>
</comment>
<evidence type="ECO:0000313" key="2">
    <source>
        <dbReference type="Proteomes" id="UP000824073"/>
    </source>
</evidence>
<dbReference type="Proteomes" id="UP000824073">
    <property type="component" value="Unassembled WGS sequence"/>
</dbReference>
<evidence type="ECO:0000313" key="1">
    <source>
        <dbReference type="EMBL" id="HIU42922.1"/>
    </source>
</evidence>
<reference evidence="1" key="2">
    <citation type="journal article" date="2021" name="PeerJ">
        <title>Extensive microbial diversity within the chicken gut microbiome revealed by metagenomics and culture.</title>
        <authorList>
            <person name="Gilroy R."/>
            <person name="Ravi A."/>
            <person name="Getino M."/>
            <person name="Pursley I."/>
            <person name="Horton D.L."/>
            <person name="Alikhan N.F."/>
            <person name="Baker D."/>
            <person name="Gharbi K."/>
            <person name="Hall N."/>
            <person name="Watson M."/>
            <person name="Adriaenssens E.M."/>
            <person name="Foster-Nyarko E."/>
            <person name="Jarju S."/>
            <person name="Secka A."/>
            <person name="Antonio M."/>
            <person name="Oren A."/>
            <person name="Chaudhuri R.R."/>
            <person name="La Ragione R."/>
            <person name="Hildebrand F."/>
            <person name="Pallen M.J."/>
        </authorList>
    </citation>
    <scope>NUCLEOTIDE SEQUENCE</scope>
    <source>
        <strain evidence="1">CHK191-8634</strain>
    </source>
</reference>